<organism evidence="1 2">
    <name type="scientific">Aspergillus clavatus (strain ATCC 1007 / CBS 513.65 / DSM 816 / NCTC 3887 / NRRL 1 / QM 1276 / 107)</name>
    <dbReference type="NCBI Taxonomy" id="344612"/>
    <lineage>
        <taxon>Eukaryota</taxon>
        <taxon>Fungi</taxon>
        <taxon>Dikarya</taxon>
        <taxon>Ascomycota</taxon>
        <taxon>Pezizomycotina</taxon>
        <taxon>Eurotiomycetes</taxon>
        <taxon>Eurotiomycetidae</taxon>
        <taxon>Eurotiales</taxon>
        <taxon>Aspergillaceae</taxon>
        <taxon>Aspergillus</taxon>
        <taxon>Aspergillus subgen. Fumigati</taxon>
    </lineage>
</organism>
<protein>
    <submittedName>
        <fullName evidence="1">Uncharacterized protein</fullName>
    </submittedName>
</protein>
<dbReference type="GeneID" id="4707363"/>
<dbReference type="EMBL" id="DS027046">
    <property type="protein sequence ID" value="EAW13641.1"/>
    <property type="molecule type" value="Genomic_DNA"/>
</dbReference>
<dbReference type="VEuPathDB" id="FungiDB:ACLA_043610"/>
<gene>
    <name evidence="1" type="ORF">ACLA_043610</name>
</gene>
<dbReference type="Proteomes" id="UP000006701">
    <property type="component" value="Unassembled WGS sequence"/>
</dbReference>
<dbReference type="RefSeq" id="XP_001275067.1">
    <property type="nucleotide sequence ID" value="XM_001275066.1"/>
</dbReference>
<proteinExistence type="predicted"/>
<dbReference type="OrthoDB" id="5415522at2759"/>
<dbReference type="AlphaFoldDB" id="A1C8K4"/>
<name>A1C8K4_ASPCL</name>
<dbReference type="HOGENOM" id="CLU_2132972_0_0_1"/>
<reference evidence="1 2" key="1">
    <citation type="journal article" date="2008" name="PLoS Genet.">
        <title>Genomic islands in the pathogenic filamentous fungus Aspergillus fumigatus.</title>
        <authorList>
            <person name="Fedorova N.D."/>
            <person name="Khaldi N."/>
            <person name="Joardar V.S."/>
            <person name="Maiti R."/>
            <person name="Amedeo P."/>
            <person name="Anderson M.J."/>
            <person name="Crabtree J."/>
            <person name="Silva J.C."/>
            <person name="Badger J.H."/>
            <person name="Albarraq A."/>
            <person name="Angiuoli S."/>
            <person name="Bussey H."/>
            <person name="Bowyer P."/>
            <person name="Cotty P.J."/>
            <person name="Dyer P.S."/>
            <person name="Egan A."/>
            <person name="Galens K."/>
            <person name="Fraser-Liggett C.M."/>
            <person name="Haas B.J."/>
            <person name="Inman J.M."/>
            <person name="Kent R."/>
            <person name="Lemieux S."/>
            <person name="Malavazi I."/>
            <person name="Orvis J."/>
            <person name="Roemer T."/>
            <person name="Ronning C.M."/>
            <person name="Sundaram J.P."/>
            <person name="Sutton G."/>
            <person name="Turner G."/>
            <person name="Venter J.C."/>
            <person name="White O.R."/>
            <person name="Whitty B.R."/>
            <person name="Youngman P."/>
            <person name="Wolfe K.H."/>
            <person name="Goldman G.H."/>
            <person name="Wortman J.R."/>
            <person name="Jiang B."/>
            <person name="Denning D.W."/>
            <person name="Nierman W.C."/>
        </authorList>
    </citation>
    <scope>NUCLEOTIDE SEQUENCE [LARGE SCALE GENOMIC DNA]</scope>
    <source>
        <strain evidence="2">ATCC 1007 / CBS 513.65 / DSM 816 / NCTC 3887 / NRRL 1</strain>
    </source>
</reference>
<evidence type="ECO:0000313" key="1">
    <source>
        <dbReference type="EMBL" id="EAW13641.1"/>
    </source>
</evidence>
<dbReference type="KEGG" id="act:ACLA_043610"/>
<keyword evidence="2" id="KW-1185">Reference proteome</keyword>
<evidence type="ECO:0000313" key="2">
    <source>
        <dbReference type="Proteomes" id="UP000006701"/>
    </source>
</evidence>
<sequence>MEQWKVTVFRMEGALYMLIPRPPGLTLPPLANNARATTGARAITAQALTPTATAAAMRTITPTGGFACIMDWIGGGDGANGCSNGSYYYSNADGSTYYNNGRGEAWYTPASQK</sequence>
<accession>A1C8K4</accession>